<feature type="transmembrane region" description="Helical" evidence="1">
    <location>
        <begin position="196"/>
        <end position="217"/>
    </location>
</feature>
<accession>A0A2A3YLH7</accession>
<name>A0A2A3YLH7_9MICO</name>
<dbReference type="RefSeq" id="WP_096196715.1">
    <property type="nucleotide sequence ID" value="NZ_BAAAIQ010000005.1"/>
</dbReference>
<feature type="transmembrane region" description="Helical" evidence="1">
    <location>
        <begin position="82"/>
        <end position="102"/>
    </location>
</feature>
<dbReference type="OrthoDB" id="4794219at2"/>
<evidence type="ECO:0000313" key="3">
    <source>
        <dbReference type="Proteomes" id="UP000218598"/>
    </source>
</evidence>
<gene>
    <name evidence="2" type="ORF">CIK66_05400</name>
</gene>
<reference evidence="2 3" key="1">
    <citation type="journal article" date="2017" name="Elife">
        <title>Extensive horizontal gene transfer in cheese-associated bacteria.</title>
        <authorList>
            <person name="Bonham K.S."/>
            <person name="Wolfe B.E."/>
            <person name="Dutton R.J."/>
        </authorList>
    </citation>
    <scope>NUCLEOTIDE SEQUENCE [LARGE SCALE GENOMIC DNA]</scope>
    <source>
        <strain evidence="2 3">341_9</strain>
    </source>
</reference>
<comment type="caution">
    <text evidence="2">The sequence shown here is derived from an EMBL/GenBank/DDBJ whole genome shotgun (WGS) entry which is preliminary data.</text>
</comment>
<proteinExistence type="predicted"/>
<keyword evidence="1" id="KW-1133">Transmembrane helix</keyword>
<evidence type="ECO:0000313" key="2">
    <source>
        <dbReference type="EMBL" id="PCC40079.1"/>
    </source>
</evidence>
<keyword evidence="1" id="KW-0472">Membrane</keyword>
<sequence>MISTRRALVMEARLNSGRFGLTMALCVLSVVVAVVITDGLMTVLPFWAALAWYRYGRADTIERAELRASLGLSRADRVRGRVALIGVETMVLLLTSALWLLIAPALDLRTTVRPGATFTLSGPPGLSEILLVLVGTGQAAFVLLLTAIVVGGDCTTHRPARSMAVLSIIVYLGAGLLSAMLVGLPLSMLELSGSPAVPSLVMGAGVIVVGAVLLLVLRRRVRAWSDVLDSGAATRMRAAA</sequence>
<feature type="transmembrane region" description="Helical" evidence="1">
    <location>
        <begin position="129"/>
        <end position="151"/>
    </location>
</feature>
<evidence type="ECO:0000256" key="1">
    <source>
        <dbReference type="SAM" id="Phobius"/>
    </source>
</evidence>
<protein>
    <submittedName>
        <fullName evidence="2">Uncharacterized protein</fullName>
    </submittedName>
</protein>
<organism evidence="2 3">
    <name type="scientific">Brachybacterium alimentarium</name>
    <dbReference type="NCBI Taxonomy" id="47845"/>
    <lineage>
        <taxon>Bacteria</taxon>
        <taxon>Bacillati</taxon>
        <taxon>Actinomycetota</taxon>
        <taxon>Actinomycetes</taxon>
        <taxon>Micrococcales</taxon>
        <taxon>Dermabacteraceae</taxon>
        <taxon>Brachybacterium</taxon>
    </lineage>
</organism>
<keyword evidence="3" id="KW-1185">Reference proteome</keyword>
<feature type="transmembrane region" description="Helical" evidence="1">
    <location>
        <begin position="20"/>
        <end position="53"/>
    </location>
</feature>
<keyword evidence="1" id="KW-0812">Transmembrane</keyword>
<dbReference type="AlphaFoldDB" id="A0A2A3YLH7"/>
<dbReference type="EMBL" id="NRGR01000008">
    <property type="protein sequence ID" value="PCC40079.1"/>
    <property type="molecule type" value="Genomic_DNA"/>
</dbReference>
<dbReference type="Proteomes" id="UP000218598">
    <property type="component" value="Unassembled WGS sequence"/>
</dbReference>
<feature type="transmembrane region" description="Helical" evidence="1">
    <location>
        <begin position="163"/>
        <end position="184"/>
    </location>
</feature>